<dbReference type="GO" id="GO:0005615">
    <property type="term" value="C:extracellular space"/>
    <property type="evidence" value="ECO:0007669"/>
    <property type="project" value="TreeGrafter"/>
</dbReference>
<sequence length="95" mass="10825">MSTSASFSWGILRPNYKTFSSTLTLEEENSGMGGLAMLTLSDTENNLHFILILQGLIKQKDKEPILVPIRVQLVYRQHILREIRVNITSHKQTVI</sequence>
<evidence type="ECO:0000313" key="3">
    <source>
        <dbReference type="EMBL" id="KAA8593730.1"/>
    </source>
</evidence>
<reference evidence="3 4" key="1">
    <citation type="submission" date="2019-08" db="EMBL/GenBank/DDBJ databases">
        <title>A chromosome-level genome assembly, high-density linkage maps, and genome scans reveal the genomic architecture of hybrid incompatibilities underlying speciation via character displacement in darters (Percidae: Etheostominae).</title>
        <authorList>
            <person name="Moran R.L."/>
            <person name="Catchen J.M."/>
            <person name="Fuller R.C."/>
        </authorList>
    </citation>
    <scope>NUCLEOTIDE SEQUENCE [LARGE SCALE GENOMIC DNA]</scope>
    <source>
        <strain evidence="3">EspeVRDwgs_2016</strain>
        <tissue evidence="3">Muscle</tissue>
    </source>
</reference>
<name>A0A5J5DKM8_9PERO</name>
<dbReference type="InterPro" id="IPR010895">
    <property type="entry name" value="CHRD"/>
</dbReference>
<dbReference type="GO" id="GO:0030514">
    <property type="term" value="P:negative regulation of BMP signaling pathway"/>
    <property type="evidence" value="ECO:0007669"/>
    <property type="project" value="TreeGrafter"/>
</dbReference>
<dbReference type="GO" id="GO:0009953">
    <property type="term" value="P:dorsal/ventral pattern formation"/>
    <property type="evidence" value="ECO:0007669"/>
    <property type="project" value="TreeGrafter"/>
</dbReference>
<dbReference type="GO" id="GO:0036122">
    <property type="term" value="F:BMP binding"/>
    <property type="evidence" value="ECO:0007669"/>
    <property type="project" value="TreeGrafter"/>
</dbReference>
<proteinExistence type="predicted"/>
<gene>
    <name evidence="3" type="ORF">FQN60_004564</name>
</gene>
<organism evidence="3 4">
    <name type="scientific">Etheostoma spectabile</name>
    <name type="common">orangethroat darter</name>
    <dbReference type="NCBI Taxonomy" id="54343"/>
    <lineage>
        <taxon>Eukaryota</taxon>
        <taxon>Metazoa</taxon>
        <taxon>Chordata</taxon>
        <taxon>Craniata</taxon>
        <taxon>Vertebrata</taxon>
        <taxon>Euteleostomi</taxon>
        <taxon>Actinopterygii</taxon>
        <taxon>Neopterygii</taxon>
        <taxon>Teleostei</taxon>
        <taxon>Neoteleostei</taxon>
        <taxon>Acanthomorphata</taxon>
        <taxon>Eupercaria</taxon>
        <taxon>Perciformes</taxon>
        <taxon>Percoidei</taxon>
        <taxon>Percidae</taxon>
        <taxon>Etheostomatinae</taxon>
        <taxon>Etheostoma</taxon>
    </lineage>
</organism>
<dbReference type="Pfam" id="PF07452">
    <property type="entry name" value="CHRD"/>
    <property type="match status" value="1"/>
</dbReference>
<dbReference type="InterPro" id="IPR052278">
    <property type="entry name" value="Chordin-like_regulators"/>
</dbReference>
<dbReference type="EMBL" id="VOFY01000003">
    <property type="protein sequence ID" value="KAA8593730.1"/>
    <property type="molecule type" value="Genomic_DNA"/>
</dbReference>
<evidence type="ECO:0000256" key="1">
    <source>
        <dbReference type="PROSITE-ProRule" id="PRU00230"/>
    </source>
</evidence>
<dbReference type="PANTHER" id="PTHR46526:SF1">
    <property type="entry name" value="CHORDIN"/>
    <property type="match status" value="1"/>
</dbReference>
<dbReference type="AlphaFoldDB" id="A0A5J5DKM8"/>
<feature type="domain" description="CHRD" evidence="2">
    <location>
        <begin position="15"/>
        <end position="95"/>
    </location>
</feature>
<dbReference type="Proteomes" id="UP000327493">
    <property type="component" value="Chromosome 3"/>
</dbReference>
<accession>A0A5J5DKM8</accession>
<evidence type="ECO:0000259" key="2">
    <source>
        <dbReference type="PROSITE" id="PS50933"/>
    </source>
</evidence>
<protein>
    <recommendedName>
        <fullName evidence="2">CHRD domain-containing protein</fullName>
    </recommendedName>
</protein>
<keyword evidence="1" id="KW-0217">Developmental protein</keyword>
<comment type="caution">
    <text evidence="3">The sequence shown here is derived from an EMBL/GenBank/DDBJ whole genome shotgun (WGS) entry which is preliminary data.</text>
</comment>
<dbReference type="OrthoDB" id="9829321at2759"/>
<evidence type="ECO:0000313" key="4">
    <source>
        <dbReference type="Proteomes" id="UP000327493"/>
    </source>
</evidence>
<keyword evidence="4" id="KW-1185">Reference proteome</keyword>
<dbReference type="PROSITE" id="PS50933">
    <property type="entry name" value="CHRD"/>
    <property type="match status" value="1"/>
</dbReference>
<dbReference type="PANTHER" id="PTHR46526">
    <property type="entry name" value="CHORDIN"/>
    <property type="match status" value="1"/>
</dbReference>